<dbReference type="GO" id="GO:0046872">
    <property type="term" value="F:metal ion binding"/>
    <property type="evidence" value="ECO:0007669"/>
    <property type="project" value="UniProtKB-KW"/>
</dbReference>
<keyword evidence="15" id="KW-1185">Reference proteome</keyword>
<dbReference type="InterPro" id="IPR010582">
    <property type="entry name" value="Catalase_immune_responsive"/>
</dbReference>
<dbReference type="Proteomes" id="UP000028523">
    <property type="component" value="Unassembled WGS sequence"/>
</dbReference>
<dbReference type="PROSITE" id="PS00437">
    <property type="entry name" value="CATALASE_1"/>
    <property type="match status" value="1"/>
</dbReference>
<comment type="similarity">
    <text evidence="1 11">Belongs to the catalase family.</text>
</comment>
<evidence type="ECO:0000256" key="10">
    <source>
        <dbReference type="PIRSR" id="PIRSR038928-2"/>
    </source>
</evidence>
<evidence type="ECO:0000256" key="2">
    <source>
        <dbReference type="ARBA" id="ARBA00022559"/>
    </source>
</evidence>
<dbReference type="PROSITE" id="PS00438">
    <property type="entry name" value="CATALASE_2"/>
    <property type="match status" value="1"/>
</dbReference>
<dbReference type="GO" id="GO:0042744">
    <property type="term" value="P:hydrogen peroxide catabolic process"/>
    <property type="evidence" value="ECO:0007669"/>
    <property type="project" value="UniProtKB-KW"/>
</dbReference>
<dbReference type="InterPro" id="IPR024708">
    <property type="entry name" value="Catalase_AS"/>
</dbReference>
<evidence type="ECO:0000256" key="1">
    <source>
        <dbReference type="ARBA" id="ARBA00005329"/>
    </source>
</evidence>
<keyword evidence="7 11" id="KW-0376">Hydrogen peroxide</keyword>
<feature type="binding site" description="axial binding residue" evidence="10">
    <location>
        <position position="342"/>
    </location>
    <ligand>
        <name>heme</name>
        <dbReference type="ChEBI" id="CHEBI:30413"/>
    </ligand>
    <ligandPart>
        <name>Fe</name>
        <dbReference type="ChEBI" id="CHEBI:18248"/>
    </ligandPart>
</feature>
<dbReference type="GO" id="GO:0042542">
    <property type="term" value="P:response to hydrogen peroxide"/>
    <property type="evidence" value="ECO:0007669"/>
    <property type="project" value="TreeGrafter"/>
</dbReference>
<evidence type="ECO:0000256" key="3">
    <source>
        <dbReference type="ARBA" id="ARBA00022617"/>
    </source>
</evidence>
<evidence type="ECO:0000256" key="7">
    <source>
        <dbReference type="ARBA" id="ARBA00023324"/>
    </source>
</evidence>
<comment type="catalytic activity">
    <reaction evidence="8 11">
        <text>2 H2O2 = O2 + 2 H2O</text>
        <dbReference type="Rhea" id="RHEA:20309"/>
        <dbReference type="ChEBI" id="CHEBI:15377"/>
        <dbReference type="ChEBI" id="CHEBI:15379"/>
        <dbReference type="ChEBI" id="CHEBI:16240"/>
        <dbReference type="EC" id="1.11.1.6"/>
    </reaction>
</comment>
<dbReference type="Pfam" id="PF00199">
    <property type="entry name" value="Catalase"/>
    <property type="match status" value="1"/>
</dbReference>
<evidence type="ECO:0000256" key="4">
    <source>
        <dbReference type="ARBA" id="ARBA00022723"/>
    </source>
</evidence>
<dbReference type="InterPro" id="IPR018028">
    <property type="entry name" value="Catalase"/>
</dbReference>
<comment type="caution">
    <text evidence="14">The sequence shown here is derived from an EMBL/GenBank/DDBJ whole genome shotgun (WGS) entry which is preliminary data.</text>
</comment>
<name>A0A084U3Z7_MALIO</name>
<feature type="domain" description="Catalase core" evidence="13">
    <location>
        <begin position="10"/>
        <end position="397"/>
    </location>
</feature>
<sequence length="511" mass="58560">MNEYKKYKLTTADGQPVENDNSSITGNVRGKTYTFLEDKHLVEKLAHFVRERIPERVVHAKGAGAHGYFLCTRDMSKYTKAKLFTQLNKKTPLFIRFSTVGGEAGSADSARDPRGFAIKFYTEEGNYDLVGNNTPIFFLRDGIKFPDFIHTQKRDPKTHLKDPNMFWDFLSLTPESLHQVTILMSDRGTPMTYRHMHGFGSHAFMWYTDEKNYVWVKYHIKSDQGIKNWVNESSIRMAGENPDFATQDLFEAIEKGDYPSWTVYVQIMNPSDVENFDYDPFDVTKVWYHSQYPLIEIGKIVLDKNPENYFAEVEQIAFSPARFVPGIYSSPDKMLQARLFSYEDAQRYRLGTNYQQIPVNIPKCACPYSNQRDGYMTVNGNYGSLPNYQPSTLKGASYVDDSDKVPQIDMNGVVKGRFNYPLEDVDFVQPGLLFDKVMDDAKRSRLIHNTASTLKLADVSIQYRWTALCYKASVNYGTMLANALGIDVNKVKSLSLMTQEERVKNTLPLNA</sequence>
<dbReference type="PANTHER" id="PTHR11465:SF9">
    <property type="entry name" value="CATALASE"/>
    <property type="match status" value="1"/>
</dbReference>
<comment type="cofactor">
    <cofactor evidence="10">
        <name>heme</name>
        <dbReference type="ChEBI" id="CHEBI:30413"/>
    </cofactor>
</comment>
<evidence type="ECO:0000256" key="11">
    <source>
        <dbReference type="RuleBase" id="RU000498"/>
    </source>
</evidence>
<keyword evidence="6 10" id="KW-0408">Iron</keyword>
<keyword evidence="4 10" id="KW-0479">Metal-binding</keyword>
<dbReference type="PRINTS" id="PR00067">
    <property type="entry name" value="CATALASE"/>
</dbReference>
<proteinExistence type="inferred from homology"/>
<dbReference type="PANTHER" id="PTHR11465">
    <property type="entry name" value="CATALASE"/>
    <property type="match status" value="1"/>
</dbReference>
<keyword evidence="5 11" id="KW-0560">Oxidoreductase</keyword>
<keyword evidence="3 10" id="KW-0349">Heme</keyword>
<dbReference type="PROSITE" id="PS51402">
    <property type="entry name" value="CATALASE_3"/>
    <property type="match status" value="1"/>
</dbReference>
<dbReference type="FunFam" id="2.40.180.10:FF:000001">
    <property type="entry name" value="Catalase"/>
    <property type="match status" value="1"/>
</dbReference>
<dbReference type="AlphaFoldDB" id="A0A084U3Z7"/>
<dbReference type="InterPro" id="IPR040333">
    <property type="entry name" value="Catalase_3"/>
</dbReference>
<evidence type="ECO:0000259" key="13">
    <source>
        <dbReference type="SMART" id="SM01060"/>
    </source>
</evidence>
<dbReference type="GO" id="GO:0005737">
    <property type="term" value="C:cytoplasm"/>
    <property type="evidence" value="ECO:0007669"/>
    <property type="project" value="TreeGrafter"/>
</dbReference>
<dbReference type="Pfam" id="PF06628">
    <property type="entry name" value="Catalase-rel"/>
    <property type="match status" value="1"/>
</dbReference>
<dbReference type="InterPro" id="IPR011614">
    <property type="entry name" value="Catalase_core"/>
</dbReference>
<evidence type="ECO:0000256" key="9">
    <source>
        <dbReference type="PIRSR" id="PIRSR038928-1"/>
    </source>
</evidence>
<evidence type="ECO:0000256" key="8">
    <source>
        <dbReference type="ARBA" id="ARBA00049254"/>
    </source>
</evidence>
<evidence type="ECO:0000256" key="12">
    <source>
        <dbReference type="SAM" id="MobiDB-lite"/>
    </source>
</evidence>
<dbReference type="InterPro" id="IPR024711">
    <property type="entry name" value="Catalase_clade1/3"/>
</dbReference>
<organism evidence="14 15">
    <name type="scientific">Malacoplasma iowae DK-CPA</name>
    <dbReference type="NCBI Taxonomy" id="1394179"/>
    <lineage>
        <taxon>Bacteria</taxon>
        <taxon>Bacillati</taxon>
        <taxon>Mycoplasmatota</taxon>
        <taxon>Mycoplasmoidales</taxon>
        <taxon>Mycoplasmoidaceae</taxon>
        <taxon>Malacoplasma</taxon>
    </lineage>
</organism>
<dbReference type="GO" id="GO:0004096">
    <property type="term" value="F:catalase activity"/>
    <property type="evidence" value="ECO:0007669"/>
    <property type="project" value="UniProtKB-EC"/>
</dbReference>
<dbReference type="SUPFAM" id="SSF56634">
    <property type="entry name" value="Heme-dependent catalase-like"/>
    <property type="match status" value="1"/>
</dbReference>
<dbReference type="Gene3D" id="2.40.180.10">
    <property type="entry name" value="Catalase core domain"/>
    <property type="match status" value="1"/>
</dbReference>
<dbReference type="InterPro" id="IPR020835">
    <property type="entry name" value="Catalase_sf"/>
</dbReference>
<evidence type="ECO:0000256" key="6">
    <source>
        <dbReference type="ARBA" id="ARBA00023004"/>
    </source>
</evidence>
<protein>
    <recommendedName>
        <fullName evidence="11">Catalase</fullName>
        <ecNumber evidence="11">1.11.1.6</ecNumber>
    </recommendedName>
</protein>
<evidence type="ECO:0000313" key="15">
    <source>
        <dbReference type="Proteomes" id="UP000028523"/>
    </source>
</evidence>
<accession>A0A084U3Z7</accession>
<dbReference type="EC" id="1.11.1.6" evidence="11"/>
<dbReference type="CDD" id="cd08156">
    <property type="entry name" value="catalase_clade_3"/>
    <property type="match status" value="1"/>
</dbReference>
<dbReference type="EMBL" id="AWQU01000071">
    <property type="protein sequence ID" value="KFB07683.1"/>
    <property type="molecule type" value="Genomic_DNA"/>
</dbReference>
<dbReference type="RefSeq" id="WP_036451682.1">
    <property type="nucleotide sequence ID" value="NZ_AWQU01000071.1"/>
</dbReference>
<feature type="region of interest" description="Disordered" evidence="12">
    <location>
        <begin position="1"/>
        <end position="24"/>
    </location>
</feature>
<dbReference type="GO" id="GO:0020037">
    <property type="term" value="F:heme binding"/>
    <property type="evidence" value="ECO:0007669"/>
    <property type="project" value="InterPro"/>
</dbReference>
<dbReference type="SMART" id="SM01060">
    <property type="entry name" value="Catalase"/>
    <property type="match status" value="1"/>
</dbReference>
<gene>
    <name evidence="14" type="primary">katE</name>
    <name evidence="14" type="ORF">P271_534</name>
</gene>
<feature type="active site" evidence="9">
    <location>
        <position position="132"/>
    </location>
</feature>
<evidence type="ECO:0000256" key="5">
    <source>
        <dbReference type="ARBA" id="ARBA00023002"/>
    </source>
</evidence>
<dbReference type="PIRSF" id="PIRSF038928">
    <property type="entry name" value="Catalase_clade1-3"/>
    <property type="match status" value="1"/>
</dbReference>
<dbReference type="InterPro" id="IPR002226">
    <property type="entry name" value="Catalase_haem_BS"/>
</dbReference>
<reference evidence="14 15" key="1">
    <citation type="journal article" date="2014" name="PLoS ONE">
        <title>Reduction of Hydrogen Peroxide Accumulation and Toxicity by a Catalase from Mycoplasma iowae.</title>
        <authorList>
            <person name="Pritchard R.E."/>
            <person name="Prassinos A.J."/>
            <person name="Osborne J.D."/>
            <person name="Raviv Z."/>
            <person name="Balish M.F."/>
        </authorList>
    </citation>
    <scope>NUCLEOTIDE SEQUENCE [LARGE SCALE GENOMIC DNA]</scope>
    <source>
        <strain evidence="14 15">DK-CPA</strain>
    </source>
</reference>
<keyword evidence="2 11" id="KW-0575">Peroxidase</keyword>
<evidence type="ECO:0000313" key="14">
    <source>
        <dbReference type="EMBL" id="KFB07683.1"/>
    </source>
</evidence>
<feature type="active site" evidence="9">
    <location>
        <position position="59"/>
    </location>
</feature>